<dbReference type="AlphaFoldDB" id="A0A4Y2KBE7"/>
<reference evidence="1 2" key="1">
    <citation type="journal article" date="2019" name="Sci. Rep.">
        <title>Orb-weaving spider Araneus ventricosus genome elucidates the spidroin gene catalogue.</title>
        <authorList>
            <person name="Kono N."/>
            <person name="Nakamura H."/>
            <person name="Ohtoshi R."/>
            <person name="Moran D.A.P."/>
            <person name="Shinohara A."/>
            <person name="Yoshida Y."/>
            <person name="Fujiwara M."/>
            <person name="Mori M."/>
            <person name="Tomita M."/>
            <person name="Arakawa K."/>
        </authorList>
    </citation>
    <scope>NUCLEOTIDE SEQUENCE [LARGE SCALE GENOMIC DNA]</scope>
</reference>
<organism evidence="1 2">
    <name type="scientific">Araneus ventricosus</name>
    <name type="common">Orbweaver spider</name>
    <name type="synonym">Epeira ventricosa</name>
    <dbReference type="NCBI Taxonomy" id="182803"/>
    <lineage>
        <taxon>Eukaryota</taxon>
        <taxon>Metazoa</taxon>
        <taxon>Ecdysozoa</taxon>
        <taxon>Arthropoda</taxon>
        <taxon>Chelicerata</taxon>
        <taxon>Arachnida</taxon>
        <taxon>Araneae</taxon>
        <taxon>Araneomorphae</taxon>
        <taxon>Entelegynae</taxon>
        <taxon>Araneoidea</taxon>
        <taxon>Araneidae</taxon>
        <taxon>Araneus</taxon>
    </lineage>
</organism>
<comment type="caution">
    <text evidence="1">The sequence shown here is derived from an EMBL/GenBank/DDBJ whole genome shotgun (WGS) entry which is preliminary data.</text>
</comment>
<dbReference type="Proteomes" id="UP000499080">
    <property type="component" value="Unassembled WGS sequence"/>
</dbReference>
<sequence>MVLPLVLLERGYWNCLQLVETDPLLALDFLRVGGLMDGVYLPLDREGLVIITTDIILKKGFRPKVDRNLQFWGKSHVPTFIRLGP</sequence>
<evidence type="ECO:0000313" key="2">
    <source>
        <dbReference type="Proteomes" id="UP000499080"/>
    </source>
</evidence>
<protein>
    <submittedName>
        <fullName evidence="1">Uncharacterized protein</fullName>
    </submittedName>
</protein>
<gene>
    <name evidence="1" type="ORF">AVEN_236806_1</name>
</gene>
<evidence type="ECO:0000313" key="1">
    <source>
        <dbReference type="EMBL" id="GBM98642.1"/>
    </source>
</evidence>
<accession>A0A4Y2KBE7</accession>
<proteinExistence type="predicted"/>
<name>A0A4Y2KBE7_ARAVE</name>
<keyword evidence="2" id="KW-1185">Reference proteome</keyword>
<dbReference type="EMBL" id="BGPR01004342">
    <property type="protein sequence ID" value="GBM98642.1"/>
    <property type="molecule type" value="Genomic_DNA"/>
</dbReference>